<feature type="binding site" evidence="10">
    <location>
        <position position="127"/>
    </location>
    <ligand>
        <name>Mg(2+)</name>
        <dbReference type="ChEBI" id="CHEBI:18420"/>
    </ligand>
</feature>
<evidence type="ECO:0000256" key="10">
    <source>
        <dbReference type="PIRSR" id="PIRSR004682-4"/>
    </source>
</evidence>
<dbReference type="InterPro" id="IPR036412">
    <property type="entry name" value="HAD-like_sf"/>
</dbReference>
<comment type="similarity">
    <text evidence="7">Belongs to the gmhB family.</text>
</comment>
<dbReference type="PANTHER" id="PTHR42891:SF1">
    <property type="entry name" value="D-GLYCERO-BETA-D-MANNO-HEPTOSE-1,7-BISPHOSPHATE 7-PHOSPHATASE"/>
    <property type="match status" value="1"/>
</dbReference>
<dbReference type="Gene3D" id="3.40.50.1000">
    <property type="entry name" value="HAD superfamily/HAD-like"/>
    <property type="match status" value="1"/>
</dbReference>
<dbReference type="NCBIfam" id="TIGR01656">
    <property type="entry name" value="Histidinol-ppas"/>
    <property type="match status" value="1"/>
</dbReference>
<keyword evidence="10" id="KW-0862">Zinc</keyword>
<reference evidence="11 12" key="1">
    <citation type="submission" date="2017-02" db="EMBL/GenBank/DDBJ databases">
        <title>Whole genome sequencing of Helicobacter bilis strain AAQJH.</title>
        <authorList>
            <person name="Conlan S."/>
            <person name="Thomas P.J."/>
            <person name="Mullikin J."/>
            <person name="Palmore T.N."/>
            <person name="Frank K.M."/>
            <person name="Segre J.A."/>
        </authorList>
    </citation>
    <scope>NUCLEOTIDE SEQUENCE [LARGE SCALE GENOMIC DNA]</scope>
    <source>
        <strain evidence="11 12">AAQJH</strain>
    </source>
</reference>
<feature type="site" description="Contributes to substrate recognition" evidence="9">
    <location>
        <position position="101"/>
    </location>
</feature>
<dbReference type="SUPFAM" id="SSF56784">
    <property type="entry name" value="HAD-like"/>
    <property type="match status" value="1"/>
</dbReference>
<keyword evidence="10" id="KW-0460">Magnesium</keyword>
<gene>
    <name evidence="11" type="ORF">XJ32_07655</name>
</gene>
<feature type="site" description="Stabilizes the phosphoryl group" evidence="9">
    <location>
        <position position="102"/>
    </location>
</feature>
<dbReference type="GO" id="GO:0046872">
    <property type="term" value="F:metal ion binding"/>
    <property type="evidence" value="ECO:0007669"/>
    <property type="project" value="UniProtKB-KW"/>
</dbReference>
<feature type="active site" description="Nucleophile" evidence="8">
    <location>
        <position position="10"/>
    </location>
</feature>
<dbReference type="Pfam" id="PF13242">
    <property type="entry name" value="Hydrolase_like"/>
    <property type="match status" value="1"/>
</dbReference>
<evidence type="ECO:0000313" key="12">
    <source>
        <dbReference type="Proteomes" id="UP000188298"/>
    </source>
</evidence>
<feature type="binding site" evidence="10">
    <location>
        <position position="10"/>
    </location>
    <ligand>
        <name>Mg(2+)</name>
        <dbReference type="ChEBI" id="CHEBI:18420"/>
    </ligand>
</feature>
<comment type="cofactor">
    <cofactor evidence="10">
        <name>Mg(2+)</name>
        <dbReference type="ChEBI" id="CHEBI:18420"/>
    </cofactor>
</comment>
<feature type="active site" description="Proton donor" evidence="8">
    <location>
        <position position="12"/>
    </location>
</feature>
<protein>
    <recommendedName>
        <fullName evidence="6 7">D,D-heptose 1,7-bisphosphate phosphatase</fullName>
        <ecNumber evidence="7">3.1.3.-</ecNumber>
    </recommendedName>
</protein>
<dbReference type="NCBIfam" id="TIGR01662">
    <property type="entry name" value="HAD-SF-IIIA"/>
    <property type="match status" value="1"/>
</dbReference>
<dbReference type="GO" id="GO:0005737">
    <property type="term" value="C:cytoplasm"/>
    <property type="evidence" value="ECO:0007669"/>
    <property type="project" value="UniProtKB-SubCell"/>
</dbReference>
<dbReference type="GO" id="GO:0005975">
    <property type="term" value="P:carbohydrate metabolic process"/>
    <property type="evidence" value="ECO:0007669"/>
    <property type="project" value="InterPro"/>
</dbReference>
<dbReference type="PIRSF" id="PIRSF004682">
    <property type="entry name" value="GmhB"/>
    <property type="match status" value="1"/>
</dbReference>
<dbReference type="InterPro" id="IPR006549">
    <property type="entry name" value="HAD-SF_hydro_IIIA"/>
</dbReference>
<organism evidence="11 12">
    <name type="scientific">Helicobacter bilis</name>
    <dbReference type="NCBI Taxonomy" id="37372"/>
    <lineage>
        <taxon>Bacteria</taxon>
        <taxon>Pseudomonadati</taxon>
        <taxon>Campylobacterota</taxon>
        <taxon>Epsilonproteobacteria</taxon>
        <taxon>Campylobacterales</taxon>
        <taxon>Helicobacteraceae</taxon>
        <taxon>Helicobacter</taxon>
    </lineage>
</organism>
<dbReference type="EC" id="3.1.3.-" evidence="7"/>
<evidence type="ECO:0000256" key="2">
    <source>
        <dbReference type="ARBA" id="ARBA00022490"/>
    </source>
</evidence>
<evidence type="ECO:0000313" key="11">
    <source>
        <dbReference type="EMBL" id="AQQ59984.1"/>
    </source>
</evidence>
<comment type="subcellular location">
    <subcellularLocation>
        <location evidence="1 7">Cytoplasm</location>
    </subcellularLocation>
</comment>
<evidence type="ECO:0000256" key="5">
    <source>
        <dbReference type="ARBA" id="ARBA00023277"/>
    </source>
</evidence>
<comment type="cofactor">
    <cofactor evidence="10">
        <name>Zn(2+)</name>
        <dbReference type="ChEBI" id="CHEBI:29105"/>
    </cofactor>
</comment>
<sequence length="176" mass="20680">MAKSKAVFFDRDGVINMDLSYVYKKEDFRFYDDFFPCVTRFKKQGYKLVVVTNQSGIERGYYTIKDFLSLSAYMQDYMQEQMGFCFDRIYFCPLLHDTIRRKPANGMIIQAMNDLDLDLSKSCLVGDRLTDIMAAKNAGITKRYLLDRDKKHENSEELDKSEYTLIHTLDDFLPDN</sequence>
<keyword evidence="4 7" id="KW-0378">Hydrolase</keyword>
<dbReference type="InterPro" id="IPR004446">
    <property type="entry name" value="Heptose_bisP_phosphatase"/>
</dbReference>
<keyword evidence="2 7" id="KW-0963">Cytoplasm</keyword>
<dbReference type="EMBL" id="CP019645">
    <property type="protein sequence ID" value="AQQ59984.1"/>
    <property type="molecule type" value="Genomic_DNA"/>
</dbReference>
<evidence type="ECO:0000256" key="3">
    <source>
        <dbReference type="ARBA" id="ARBA00022723"/>
    </source>
</evidence>
<dbReference type="RefSeq" id="WP_077388903.1">
    <property type="nucleotide sequence ID" value="NZ_CP019645.1"/>
</dbReference>
<keyword evidence="3 10" id="KW-0479">Metal-binding</keyword>
<evidence type="ECO:0000256" key="6">
    <source>
        <dbReference type="ARBA" id="ARBA00031828"/>
    </source>
</evidence>
<keyword evidence="5 7" id="KW-0119">Carbohydrate metabolism</keyword>
<evidence type="ECO:0000256" key="7">
    <source>
        <dbReference type="PIRNR" id="PIRNR004682"/>
    </source>
</evidence>
<evidence type="ECO:0000256" key="9">
    <source>
        <dbReference type="PIRSR" id="PIRSR004682-3"/>
    </source>
</evidence>
<evidence type="ECO:0000256" key="4">
    <source>
        <dbReference type="ARBA" id="ARBA00022801"/>
    </source>
</evidence>
<feature type="binding site" evidence="10">
    <location>
        <position position="92"/>
    </location>
    <ligand>
        <name>Zn(2+)</name>
        <dbReference type="ChEBI" id="CHEBI:29105"/>
    </ligand>
</feature>
<accession>A0A1Q2LHP3</accession>
<proteinExistence type="inferred from homology"/>
<dbReference type="AlphaFoldDB" id="A0A1Q2LHP3"/>
<dbReference type="KEGG" id="hbl:XJ32_07655"/>
<dbReference type="Proteomes" id="UP000188298">
    <property type="component" value="Chromosome"/>
</dbReference>
<feature type="binding site" evidence="10">
    <location>
        <position position="12"/>
    </location>
    <ligand>
        <name>Mg(2+)</name>
        <dbReference type="ChEBI" id="CHEBI:18420"/>
    </ligand>
</feature>
<dbReference type="InterPro" id="IPR023214">
    <property type="entry name" value="HAD_sf"/>
</dbReference>
<name>A0A1Q2LHP3_9HELI</name>
<dbReference type="PANTHER" id="PTHR42891">
    <property type="entry name" value="D-GLYCERO-BETA-D-MANNO-HEPTOSE-1,7-BISPHOSPHATE 7-PHOSPHATASE"/>
    <property type="match status" value="1"/>
</dbReference>
<feature type="site" description="Stabilizes the phosphoryl group" evidence="9">
    <location>
        <position position="52"/>
    </location>
</feature>
<evidence type="ECO:0000256" key="8">
    <source>
        <dbReference type="PIRSR" id="PIRSR004682-1"/>
    </source>
</evidence>
<evidence type="ECO:0000256" key="1">
    <source>
        <dbReference type="ARBA" id="ARBA00004496"/>
    </source>
</evidence>
<dbReference type="InterPro" id="IPR006543">
    <property type="entry name" value="Histidinol-phos"/>
</dbReference>
<dbReference type="GO" id="GO:0016791">
    <property type="term" value="F:phosphatase activity"/>
    <property type="evidence" value="ECO:0007669"/>
    <property type="project" value="InterPro"/>
</dbReference>